<dbReference type="AlphaFoldDB" id="A0A397HF77"/>
<reference evidence="1 2" key="1">
    <citation type="submission" date="2018-08" db="EMBL/GenBank/DDBJ databases">
        <title>Genome and evolution of the arbuscular mycorrhizal fungus Diversispora epigaea (formerly Glomus versiforme) and its bacterial endosymbionts.</title>
        <authorList>
            <person name="Sun X."/>
            <person name="Fei Z."/>
            <person name="Harrison M."/>
        </authorList>
    </citation>
    <scope>NUCLEOTIDE SEQUENCE [LARGE SCALE GENOMIC DNA]</scope>
    <source>
        <strain evidence="1 2">IT104</strain>
    </source>
</reference>
<protein>
    <submittedName>
        <fullName evidence="1">Uncharacterized protein</fullName>
    </submittedName>
</protein>
<organism evidence="1 2">
    <name type="scientific">Diversispora epigaea</name>
    <dbReference type="NCBI Taxonomy" id="1348612"/>
    <lineage>
        <taxon>Eukaryota</taxon>
        <taxon>Fungi</taxon>
        <taxon>Fungi incertae sedis</taxon>
        <taxon>Mucoromycota</taxon>
        <taxon>Glomeromycotina</taxon>
        <taxon>Glomeromycetes</taxon>
        <taxon>Diversisporales</taxon>
        <taxon>Diversisporaceae</taxon>
        <taxon>Diversispora</taxon>
    </lineage>
</organism>
<gene>
    <name evidence="1" type="ORF">Glove_360g67</name>
</gene>
<sequence>MKSGRDRIKCIKCKLCKNDKNNRHFDYNGVICHLKSSCHKVVKVMVEEMISVNRERVVDCVPMIFPFDGSASESFQHFRHWHATWS</sequence>
<evidence type="ECO:0000313" key="1">
    <source>
        <dbReference type="EMBL" id="RHZ59933.1"/>
    </source>
</evidence>
<dbReference type="EMBL" id="PQFF01000327">
    <property type="protein sequence ID" value="RHZ59933.1"/>
    <property type="molecule type" value="Genomic_DNA"/>
</dbReference>
<name>A0A397HF77_9GLOM</name>
<proteinExistence type="predicted"/>
<evidence type="ECO:0000313" key="2">
    <source>
        <dbReference type="Proteomes" id="UP000266861"/>
    </source>
</evidence>
<keyword evidence="2" id="KW-1185">Reference proteome</keyword>
<dbReference type="Proteomes" id="UP000266861">
    <property type="component" value="Unassembled WGS sequence"/>
</dbReference>
<accession>A0A397HF77</accession>
<comment type="caution">
    <text evidence="1">The sequence shown here is derived from an EMBL/GenBank/DDBJ whole genome shotgun (WGS) entry which is preliminary data.</text>
</comment>